<organism evidence="2 3">
    <name type="scientific">Kribbella speibonae</name>
    <dbReference type="NCBI Taxonomy" id="1572660"/>
    <lineage>
        <taxon>Bacteria</taxon>
        <taxon>Bacillati</taxon>
        <taxon>Actinomycetota</taxon>
        <taxon>Actinomycetes</taxon>
        <taxon>Propionibacteriales</taxon>
        <taxon>Kribbellaceae</taxon>
        <taxon>Kribbella</taxon>
    </lineage>
</organism>
<dbReference type="RefSeq" id="WP_131496200.1">
    <property type="nucleotide sequence ID" value="NZ_SJKC01000001.1"/>
</dbReference>
<dbReference type="AlphaFoldDB" id="A0A4R0J952"/>
<name>A0A4R0J952_9ACTN</name>
<dbReference type="Proteomes" id="UP000294225">
    <property type="component" value="Unassembled WGS sequence"/>
</dbReference>
<evidence type="ECO:0000313" key="2">
    <source>
        <dbReference type="EMBL" id="TCC42230.1"/>
    </source>
</evidence>
<accession>A0A4R0J952</accession>
<proteinExistence type="predicted"/>
<dbReference type="PANTHER" id="PTHR43162:SF1">
    <property type="entry name" value="PRESTALK A DIFFERENTIATION PROTEIN A"/>
    <property type="match status" value="1"/>
</dbReference>
<sequence length="281" mass="30360">MILITGATGTIGSELSRQLMARDVPVRRMTRKPLPGFVQGDFDDPVSLRKATDGVDTVFLLSAPGPRVPDHDRALVTAAIDTGVHRVVKMSAIGSTDAEMPGNWHVSGERAVRESGLAWTILRPTGFASNVLRWLPAVRTGQPIPNQTGDGQHAFIDPADVASVAAEALVSGAHDERTYTLTGPELLSVPDQVAVLSDVLGLTLQVVDVPLNLYAEQLRAAGLDEAVVSVALRGAELIRRGAERTLTTDVEQVLGRPARTFRQWIETHETLFRRDLADGRR</sequence>
<evidence type="ECO:0000259" key="1">
    <source>
        <dbReference type="Pfam" id="PF13460"/>
    </source>
</evidence>
<dbReference type="InterPro" id="IPR036291">
    <property type="entry name" value="NAD(P)-bd_dom_sf"/>
</dbReference>
<reference evidence="2 3" key="1">
    <citation type="submission" date="2019-02" db="EMBL/GenBank/DDBJ databases">
        <title>Kribbella capetownensis sp. nov. and Kribbella speibonae sp. nov., isolated from soil.</title>
        <authorList>
            <person name="Curtis S.M."/>
            <person name="Norton I."/>
            <person name="Everest G.J."/>
            <person name="Meyers P.R."/>
        </authorList>
    </citation>
    <scope>NUCLEOTIDE SEQUENCE [LARGE SCALE GENOMIC DNA]</scope>
    <source>
        <strain evidence="2 3">YM55</strain>
    </source>
</reference>
<protein>
    <submittedName>
        <fullName evidence="2">NAD-dependent epimerase/dehydratase family protein</fullName>
    </submittedName>
</protein>
<evidence type="ECO:0000313" key="3">
    <source>
        <dbReference type="Proteomes" id="UP000294225"/>
    </source>
</evidence>
<dbReference type="SUPFAM" id="SSF51735">
    <property type="entry name" value="NAD(P)-binding Rossmann-fold domains"/>
    <property type="match status" value="1"/>
</dbReference>
<dbReference type="InterPro" id="IPR051604">
    <property type="entry name" value="Ergot_Alk_Oxidoreductase"/>
</dbReference>
<gene>
    <name evidence="2" type="ORF">E0H92_11560</name>
</gene>
<dbReference type="Gene3D" id="3.40.50.720">
    <property type="entry name" value="NAD(P)-binding Rossmann-like Domain"/>
    <property type="match status" value="1"/>
</dbReference>
<dbReference type="InterPro" id="IPR016040">
    <property type="entry name" value="NAD(P)-bd_dom"/>
</dbReference>
<comment type="caution">
    <text evidence="2">The sequence shown here is derived from an EMBL/GenBank/DDBJ whole genome shotgun (WGS) entry which is preliminary data.</text>
</comment>
<dbReference type="Pfam" id="PF13460">
    <property type="entry name" value="NAD_binding_10"/>
    <property type="match status" value="1"/>
</dbReference>
<dbReference type="PANTHER" id="PTHR43162">
    <property type="match status" value="1"/>
</dbReference>
<dbReference type="EMBL" id="SJKC01000001">
    <property type="protein sequence ID" value="TCC42230.1"/>
    <property type="molecule type" value="Genomic_DNA"/>
</dbReference>
<dbReference type="Gene3D" id="3.90.25.10">
    <property type="entry name" value="UDP-galactose 4-epimerase, domain 1"/>
    <property type="match status" value="1"/>
</dbReference>
<feature type="domain" description="NAD(P)-binding" evidence="1">
    <location>
        <begin position="6"/>
        <end position="169"/>
    </location>
</feature>